<comment type="caution">
    <text evidence="2">The sequence shown here is derived from an EMBL/GenBank/DDBJ whole genome shotgun (WGS) entry which is preliminary data.</text>
</comment>
<evidence type="ECO:0000313" key="2">
    <source>
        <dbReference type="EMBL" id="KAJ8301140.1"/>
    </source>
</evidence>
<evidence type="ECO:0000313" key="3">
    <source>
        <dbReference type="Proteomes" id="UP001217089"/>
    </source>
</evidence>
<feature type="region of interest" description="Disordered" evidence="1">
    <location>
        <begin position="69"/>
        <end position="97"/>
    </location>
</feature>
<sequence>MFVKCMNNNKNICYIHLIGINPLIDGAWGRTCSQCGGGNNLHLDISNPNCKCRQDSVLFGAGYDNKSRSSKMFFPRPRSSYGSPRPPSAGNSSKASSQYSNISVSASSAKSEKILLKYTDGGIQRPHSPVNMIVSSPLPKIVRRYIGRRTAPSHEMPIITNAVPAMYIDTHQVHNPLSIISQGAYNFSR</sequence>
<protein>
    <submittedName>
        <fullName evidence="2">Uncharacterized protein</fullName>
    </submittedName>
</protein>
<name>A0ABQ9ECF4_TEGGR</name>
<dbReference type="Proteomes" id="UP001217089">
    <property type="component" value="Unassembled WGS sequence"/>
</dbReference>
<evidence type="ECO:0000256" key="1">
    <source>
        <dbReference type="SAM" id="MobiDB-lite"/>
    </source>
</evidence>
<proteinExistence type="predicted"/>
<reference evidence="2 3" key="1">
    <citation type="submission" date="2022-12" db="EMBL/GenBank/DDBJ databases">
        <title>Chromosome-level genome of Tegillarca granosa.</title>
        <authorList>
            <person name="Kim J."/>
        </authorList>
    </citation>
    <scope>NUCLEOTIDE SEQUENCE [LARGE SCALE GENOMIC DNA]</scope>
    <source>
        <strain evidence="2">Teg-2019</strain>
        <tissue evidence="2">Adductor muscle</tissue>
    </source>
</reference>
<accession>A0ABQ9ECF4</accession>
<keyword evidence="3" id="KW-1185">Reference proteome</keyword>
<dbReference type="EMBL" id="JARBDR010000918">
    <property type="protein sequence ID" value="KAJ8301140.1"/>
    <property type="molecule type" value="Genomic_DNA"/>
</dbReference>
<gene>
    <name evidence="2" type="ORF">KUTeg_020127</name>
</gene>
<organism evidence="2 3">
    <name type="scientific">Tegillarca granosa</name>
    <name type="common">Malaysian cockle</name>
    <name type="synonym">Anadara granosa</name>
    <dbReference type="NCBI Taxonomy" id="220873"/>
    <lineage>
        <taxon>Eukaryota</taxon>
        <taxon>Metazoa</taxon>
        <taxon>Spiralia</taxon>
        <taxon>Lophotrochozoa</taxon>
        <taxon>Mollusca</taxon>
        <taxon>Bivalvia</taxon>
        <taxon>Autobranchia</taxon>
        <taxon>Pteriomorphia</taxon>
        <taxon>Arcoida</taxon>
        <taxon>Arcoidea</taxon>
        <taxon>Arcidae</taxon>
        <taxon>Tegillarca</taxon>
    </lineage>
</organism>